<evidence type="ECO:0000259" key="1">
    <source>
        <dbReference type="Pfam" id="PF00144"/>
    </source>
</evidence>
<keyword evidence="3" id="KW-1185">Reference proteome</keyword>
<dbReference type="InterPro" id="IPR001466">
    <property type="entry name" value="Beta-lactam-related"/>
</dbReference>
<accession>W4LBM8</accession>
<dbReference type="AlphaFoldDB" id="W4LBM8"/>
<organism evidence="2 3">
    <name type="scientific">Candidatus Entotheonella gemina</name>
    <dbReference type="NCBI Taxonomy" id="1429439"/>
    <lineage>
        <taxon>Bacteria</taxon>
        <taxon>Pseudomonadati</taxon>
        <taxon>Nitrospinota/Tectimicrobiota group</taxon>
        <taxon>Candidatus Tectimicrobiota</taxon>
        <taxon>Candidatus Entotheonellia</taxon>
        <taxon>Candidatus Entotheonellales</taxon>
        <taxon>Candidatus Entotheonellaceae</taxon>
        <taxon>Candidatus Entotheonella</taxon>
    </lineage>
</organism>
<dbReference type="Proteomes" id="UP000019140">
    <property type="component" value="Unassembled WGS sequence"/>
</dbReference>
<sequence>QPVAKLLPEFAETRVGVVGKDAATGEATLSLEPVSRRMTVHHLLTHTAGLSYRFNAPKPFKEPMKQAKIADRDRTLADMTLKLSKLPLVHQPGTAWHDGWSYDVLGRVIEVVADAPPDQFLAERIFRPLGMVDTGFYVPQDKLERLAKQDPEAEKKRPLLDVATRPNLLLGGGGLVSTITDYARFAQMLLNGGSLDRVRILSSKTVAYMTADHLGPLANRGDWQYFPGPGYGYGLGVGVRLTAGMSREIGTLGDYYWGGSAGTYFWVDPKEELVAVIMYQSRTQRARYRPLIRSLVYRAMVD</sequence>
<dbReference type="InterPro" id="IPR012338">
    <property type="entry name" value="Beta-lactam/transpept-like"/>
</dbReference>
<evidence type="ECO:0000313" key="3">
    <source>
        <dbReference type="Proteomes" id="UP000019140"/>
    </source>
</evidence>
<dbReference type="PANTHER" id="PTHR43283:SF3">
    <property type="entry name" value="BETA-LACTAMASE FAMILY PROTEIN (AFU_ORTHOLOGUE AFUA_5G07500)"/>
    <property type="match status" value="1"/>
</dbReference>
<dbReference type="Gene3D" id="3.40.710.10">
    <property type="entry name" value="DD-peptidase/beta-lactamase superfamily"/>
    <property type="match status" value="1"/>
</dbReference>
<proteinExistence type="predicted"/>
<feature type="non-terminal residue" evidence="2">
    <location>
        <position position="1"/>
    </location>
</feature>
<dbReference type="HOGENOM" id="CLU_919795_0_0_7"/>
<name>W4LBM8_9BACT</name>
<evidence type="ECO:0000313" key="2">
    <source>
        <dbReference type="EMBL" id="ETW95299.1"/>
    </source>
</evidence>
<gene>
    <name evidence="2" type="ORF">ETSY2_48335</name>
</gene>
<dbReference type="Pfam" id="PF00144">
    <property type="entry name" value="Beta-lactamase"/>
    <property type="match status" value="1"/>
</dbReference>
<protein>
    <recommendedName>
        <fullName evidence="1">Beta-lactamase-related domain-containing protein</fullName>
    </recommendedName>
</protein>
<dbReference type="SUPFAM" id="SSF56601">
    <property type="entry name" value="beta-lactamase/transpeptidase-like"/>
    <property type="match status" value="1"/>
</dbReference>
<comment type="caution">
    <text evidence="2">The sequence shown here is derived from an EMBL/GenBank/DDBJ whole genome shotgun (WGS) entry which is preliminary data.</text>
</comment>
<feature type="domain" description="Beta-lactamase-related" evidence="1">
    <location>
        <begin position="3"/>
        <end position="287"/>
    </location>
</feature>
<dbReference type="PATRIC" id="fig|1429439.4.peg.8002"/>
<reference evidence="2 3" key="1">
    <citation type="journal article" date="2014" name="Nature">
        <title>An environmental bacterial taxon with a large and distinct metabolic repertoire.</title>
        <authorList>
            <person name="Wilson M.C."/>
            <person name="Mori T."/>
            <person name="Ruckert C."/>
            <person name="Uria A.R."/>
            <person name="Helf M.J."/>
            <person name="Takada K."/>
            <person name="Gernert C."/>
            <person name="Steffens U.A."/>
            <person name="Heycke N."/>
            <person name="Schmitt S."/>
            <person name="Rinke C."/>
            <person name="Helfrich E.J."/>
            <person name="Brachmann A.O."/>
            <person name="Gurgui C."/>
            <person name="Wakimoto T."/>
            <person name="Kracht M."/>
            <person name="Crusemann M."/>
            <person name="Hentschel U."/>
            <person name="Abe I."/>
            <person name="Matsunaga S."/>
            <person name="Kalinowski J."/>
            <person name="Takeyama H."/>
            <person name="Piel J."/>
        </authorList>
    </citation>
    <scope>NUCLEOTIDE SEQUENCE [LARGE SCALE GENOMIC DNA]</scope>
    <source>
        <strain evidence="3">TSY2</strain>
    </source>
</reference>
<dbReference type="EMBL" id="AZHX01002332">
    <property type="protein sequence ID" value="ETW95299.1"/>
    <property type="molecule type" value="Genomic_DNA"/>
</dbReference>
<dbReference type="InterPro" id="IPR050789">
    <property type="entry name" value="Diverse_Enzym_Activities"/>
</dbReference>
<dbReference type="PANTHER" id="PTHR43283">
    <property type="entry name" value="BETA-LACTAMASE-RELATED"/>
    <property type="match status" value="1"/>
</dbReference>